<dbReference type="EMBL" id="JAAIUW010000011">
    <property type="protein sequence ID" value="KAF7810035.1"/>
    <property type="molecule type" value="Genomic_DNA"/>
</dbReference>
<dbReference type="PROSITE" id="PS00107">
    <property type="entry name" value="PROTEIN_KINASE_ATP"/>
    <property type="match status" value="1"/>
</dbReference>
<dbReference type="CDD" id="cd14066">
    <property type="entry name" value="STKc_IRAK"/>
    <property type="match status" value="1"/>
</dbReference>
<gene>
    <name evidence="8" type="ORF">G2W53_036778</name>
</gene>
<organism evidence="8 9">
    <name type="scientific">Senna tora</name>
    <dbReference type="NCBI Taxonomy" id="362788"/>
    <lineage>
        <taxon>Eukaryota</taxon>
        <taxon>Viridiplantae</taxon>
        <taxon>Streptophyta</taxon>
        <taxon>Embryophyta</taxon>
        <taxon>Tracheophyta</taxon>
        <taxon>Spermatophyta</taxon>
        <taxon>Magnoliopsida</taxon>
        <taxon>eudicotyledons</taxon>
        <taxon>Gunneridae</taxon>
        <taxon>Pentapetalae</taxon>
        <taxon>rosids</taxon>
        <taxon>fabids</taxon>
        <taxon>Fabales</taxon>
        <taxon>Fabaceae</taxon>
        <taxon>Caesalpinioideae</taxon>
        <taxon>Cassia clade</taxon>
        <taxon>Senna</taxon>
    </lineage>
</organism>
<feature type="binding site" evidence="5">
    <location>
        <position position="115"/>
    </location>
    <ligand>
        <name>ATP</name>
        <dbReference type="ChEBI" id="CHEBI:30616"/>
    </ligand>
</feature>
<dbReference type="InterPro" id="IPR017441">
    <property type="entry name" value="Protein_kinase_ATP_BS"/>
</dbReference>
<evidence type="ECO:0000259" key="7">
    <source>
        <dbReference type="PROSITE" id="PS50011"/>
    </source>
</evidence>
<protein>
    <submittedName>
        <fullName evidence="8">Putative serine/threonine-protein kinase PBL19</fullName>
    </submittedName>
</protein>
<dbReference type="Gene3D" id="1.10.510.10">
    <property type="entry name" value="Transferase(Phosphotransferase) domain 1"/>
    <property type="match status" value="1"/>
</dbReference>
<proteinExistence type="predicted"/>
<evidence type="ECO:0000256" key="4">
    <source>
        <dbReference type="ARBA" id="ARBA00022840"/>
    </source>
</evidence>
<feature type="domain" description="Protein kinase" evidence="7">
    <location>
        <begin position="80"/>
        <end position="365"/>
    </location>
</feature>
<keyword evidence="9" id="KW-1185">Reference proteome</keyword>
<evidence type="ECO:0000313" key="9">
    <source>
        <dbReference type="Proteomes" id="UP000634136"/>
    </source>
</evidence>
<dbReference type="AlphaFoldDB" id="A0A834W546"/>
<dbReference type="Pfam" id="PF00069">
    <property type="entry name" value="Pkinase"/>
    <property type="match status" value="1"/>
</dbReference>
<feature type="compositionally biased region" description="Low complexity" evidence="6">
    <location>
        <begin position="368"/>
        <end position="380"/>
    </location>
</feature>
<dbReference type="GO" id="GO:0005524">
    <property type="term" value="F:ATP binding"/>
    <property type="evidence" value="ECO:0007669"/>
    <property type="project" value="UniProtKB-UniRule"/>
</dbReference>
<name>A0A834W546_9FABA</name>
<evidence type="ECO:0000256" key="6">
    <source>
        <dbReference type="SAM" id="MobiDB-lite"/>
    </source>
</evidence>
<evidence type="ECO:0000313" key="8">
    <source>
        <dbReference type="EMBL" id="KAF7810035.1"/>
    </source>
</evidence>
<evidence type="ECO:0000256" key="3">
    <source>
        <dbReference type="ARBA" id="ARBA00022777"/>
    </source>
</evidence>
<feature type="region of interest" description="Disordered" evidence="6">
    <location>
        <begin position="368"/>
        <end position="391"/>
    </location>
</feature>
<reference evidence="8" key="1">
    <citation type="submission" date="2020-09" db="EMBL/GenBank/DDBJ databases">
        <title>Genome-Enabled Discovery of Anthraquinone Biosynthesis in Senna tora.</title>
        <authorList>
            <person name="Kang S.-H."/>
            <person name="Pandey R.P."/>
            <person name="Lee C.-M."/>
            <person name="Sim J.-S."/>
            <person name="Jeong J.-T."/>
            <person name="Choi B.-S."/>
            <person name="Jung M."/>
            <person name="Ginzburg D."/>
            <person name="Zhao K."/>
            <person name="Won S.Y."/>
            <person name="Oh T.-J."/>
            <person name="Yu Y."/>
            <person name="Kim N.-H."/>
            <person name="Lee O.R."/>
            <person name="Lee T.-H."/>
            <person name="Bashyal P."/>
            <person name="Kim T.-S."/>
            <person name="Lee W.-H."/>
            <person name="Kawkins C."/>
            <person name="Kim C.-K."/>
            <person name="Kim J.S."/>
            <person name="Ahn B.O."/>
            <person name="Rhee S.Y."/>
            <person name="Sohng J.K."/>
        </authorList>
    </citation>
    <scope>NUCLEOTIDE SEQUENCE</scope>
    <source>
        <tissue evidence="8">Leaf</tissue>
    </source>
</reference>
<dbReference type="SUPFAM" id="SSF56112">
    <property type="entry name" value="Protein kinase-like (PK-like)"/>
    <property type="match status" value="1"/>
</dbReference>
<keyword evidence="3 8" id="KW-0418">Kinase</keyword>
<dbReference type="FunFam" id="1.10.510.10:FF:000095">
    <property type="entry name" value="protein STRUBBELIG-RECEPTOR FAMILY 8"/>
    <property type="match status" value="1"/>
</dbReference>
<dbReference type="PROSITE" id="PS00108">
    <property type="entry name" value="PROTEIN_KINASE_ST"/>
    <property type="match status" value="1"/>
</dbReference>
<dbReference type="InterPro" id="IPR008271">
    <property type="entry name" value="Ser/Thr_kinase_AS"/>
</dbReference>
<evidence type="ECO:0000256" key="1">
    <source>
        <dbReference type="ARBA" id="ARBA00022679"/>
    </source>
</evidence>
<dbReference type="Proteomes" id="UP000634136">
    <property type="component" value="Unassembled WGS sequence"/>
</dbReference>
<evidence type="ECO:0000256" key="5">
    <source>
        <dbReference type="PROSITE-ProRule" id="PRU10141"/>
    </source>
</evidence>
<keyword evidence="4 5" id="KW-0067">ATP-binding</keyword>
<dbReference type="InterPro" id="IPR050823">
    <property type="entry name" value="Plant_Ser_Thr_Prot_Kinase"/>
</dbReference>
<dbReference type="PANTHER" id="PTHR45621">
    <property type="entry name" value="OS01G0588500 PROTEIN-RELATED"/>
    <property type="match status" value="1"/>
</dbReference>
<comment type="caution">
    <text evidence="8">The sequence shown here is derived from an EMBL/GenBank/DDBJ whole genome shotgun (WGS) entry which is preliminary data.</text>
</comment>
<dbReference type="GO" id="GO:0004672">
    <property type="term" value="F:protein kinase activity"/>
    <property type="evidence" value="ECO:0007669"/>
    <property type="project" value="InterPro"/>
</dbReference>
<keyword evidence="2 5" id="KW-0547">Nucleotide-binding</keyword>
<feature type="region of interest" description="Disordered" evidence="6">
    <location>
        <begin position="1"/>
        <end position="54"/>
    </location>
</feature>
<sequence length="556" mass="61136">MSCLFFKNKSNAKRESKSAPELQSTSRRKKKSHPELDRGSKSTSALPSPRSVTELYKEKEKEQNFRVFNLKELIDATSGFNRMHKIGEGGFGSVYKGTIRPRNGRGDSVVVAIKKLNTRGFQGHKEWLAEVQFLGIVNHPNLVKLLGYCSIDGERGIQRLLVYEFMTNRSLEDHIFNRNFPSLPWKTRLQIMLGAAKGLAYLHEGLEVQVIYRDFKTSNVLLDADFNPKLSDFGLAREGPRGDDTHVSTAVVGTQGYAAPEYIETGHLKAECDIYSFGVVLYEIITGRRALDRNRPTTEQKLLDWVKQYPADTSRFSMIIDPRLRNNFSPGSVRKVAKLADSCLKKNPQDRPTMSQIVESLEQALQCSETSETSESSSRSPLVQKGGIRKRAQSVPAIRSTRLHHLAVPIPIVPLQRVLSRELHPRRLRRRLHLPDQSLRRATGVVAVTGSGVVVAGGEFGGVRSGVVVPVDAGDFGGEFGAGGVEYSGGGIEDPVGVMEERGGVPGEEELAVVGVPGSVLAEESGVLRELVVLAGVVGPTSPPLLLPYSFCCCFQ</sequence>
<evidence type="ECO:0000256" key="2">
    <source>
        <dbReference type="ARBA" id="ARBA00022741"/>
    </source>
</evidence>
<dbReference type="Gene3D" id="3.30.200.20">
    <property type="entry name" value="Phosphorylase Kinase, domain 1"/>
    <property type="match status" value="1"/>
</dbReference>
<dbReference type="InterPro" id="IPR000719">
    <property type="entry name" value="Prot_kinase_dom"/>
</dbReference>
<dbReference type="InterPro" id="IPR011009">
    <property type="entry name" value="Kinase-like_dom_sf"/>
</dbReference>
<keyword evidence="1" id="KW-0808">Transferase</keyword>
<dbReference type="OrthoDB" id="4062651at2759"/>
<dbReference type="PROSITE" id="PS50011">
    <property type="entry name" value="PROTEIN_KINASE_DOM"/>
    <property type="match status" value="1"/>
</dbReference>
<accession>A0A834W546</accession>